<dbReference type="EMBL" id="BMAV01013234">
    <property type="protein sequence ID" value="GFY60652.1"/>
    <property type="molecule type" value="Genomic_DNA"/>
</dbReference>
<accession>A0A8X6XUU8</accession>
<name>A0A8X6XUU8_9ARAC</name>
<dbReference type="Proteomes" id="UP000886998">
    <property type="component" value="Unassembled WGS sequence"/>
</dbReference>
<comment type="caution">
    <text evidence="1">The sequence shown here is derived from an EMBL/GenBank/DDBJ whole genome shotgun (WGS) entry which is preliminary data.</text>
</comment>
<evidence type="ECO:0000313" key="1">
    <source>
        <dbReference type="EMBL" id="GFY60652.1"/>
    </source>
</evidence>
<proteinExistence type="predicted"/>
<gene>
    <name evidence="1" type="ORF">TNIN_233781</name>
</gene>
<sequence>MRSVPSLEELALMEVAVAVFLKIKMKQLEIYKTLDMPENLMENLSIMKEVVPKDEIPQVLQEKLKKVITVFGYEHSRRRTRAKIQKLRKRREFMFKRRKKPVKPIELIVTRDVSIDGNELSLNFRLPSIVDEECRRFNIVSNIQEVFEKHQINQRLESLGF</sequence>
<keyword evidence="2" id="KW-1185">Reference proteome</keyword>
<protein>
    <submittedName>
        <fullName evidence="1">Uncharacterized protein</fullName>
    </submittedName>
</protein>
<evidence type="ECO:0000313" key="2">
    <source>
        <dbReference type="Proteomes" id="UP000886998"/>
    </source>
</evidence>
<dbReference type="AlphaFoldDB" id="A0A8X6XUU8"/>
<organism evidence="1 2">
    <name type="scientific">Trichonephila inaurata madagascariensis</name>
    <dbReference type="NCBI Taxonomy" id="2747483"/>
    <lineage>
        <taxon>Eukaryota</taxon>
        <taxon>Metazoa</taxon>
        <taxon>Ecdysozoa</taxon>
        <taxon>Arthropoda</taxon>
        <taxon>Chelicerata</taxon>
        <taxon>Arachnida</taxon>
        <taxon>Araneae</taxon>
        <taxon>Araneomorphae</taxon>
        <taxon>Entelegynae</taxon>
        <taxon>Araneoidea</taxon>
        <taxon>Nephilidae</taxon>
        <taxon>Trichonephila</taxon>
        <taxon>Trichonephila inaurata</taxon>
    </lineage>
</organism>
<reference evidence="1" key="1">
    <citation type="submission" date="2020-08" db="EMBL/GenBank/DDBJ databases">
        <title>Multicomponent nature underlies the extraordinary mechanical properties of spider dragline silk.</title>
        <authorList>
            <person name="Kono N."/>
            <person name="Nakamura H."/>
            <person name="Mori M."/>
            <person name="Yoshida Y."/>
            <person name="Ohtoshi R."/>
            <person name="Malay A.D."/>
            <person name="Moran D.A.P."/>
            <person name="Tomita M."/>
            <person name="Numata K."/>
            <person name="Arakawa K."/>
        </authorList>
    </citation>
    <scope>NUCLEOTIDE SEQUENCE</scope>
</reference>